<sequence>MEKGKKRHRQGGSREKQNFESSTFGSFKEDESVATNPSESEVDITDQSICLSLEDEAQHNVIQHSDGGENADLDGSLVPTSLKPPPSESPSPPPRQREEKRTECRSVLATGLEKPQVLHQPGEEQPAERAGRTSKKKPVSEGAGSYFHLNHSELVALLVQREAELERQGGRV</sequence>
<proteinExistence type="predicted"/>
<comment type="caution">
    <text evidence="1">The sequence shown here is derived from an EMBL/GenBank/DDBJ whole genome shotgun (WGS) entry which is preliminary data.</text>
</comment>
<organism evidence="1 2">
    <name type="scientific">Chaenocephalus aceratus</name>
    <name type="common">Blackfin icefish</name>
    <name type="synonym">Chaenichthys aceratus</name>
    <dbReference type="NCBI Taxonomy" id="36190"/>
    <lineage>
        <taxon>Eukaryota</taxon>
        <taxon>Metazoa</taxon>
        <taxon>Chordata</taxon>
        <taxon>Craniata</taxon>
        <taxon>Vertebrata</taxon>
        <taxon>Euteleostomi</taxon>
        <taxon>Actinopterygii</taxon>
        <taxon>Neopterygii</taxon>
        <taxon>Teleostei</taxon>
        <taxon>Neoteleostei</taxon>
        <taxon>Acanthomorphata</taxon>
        <taxon>Eupercaria</taxon>
        <taxon>Perciformes</taxon>
        <taxon>Notothenioidei</taxon>
        <taxon>Channichthyidae</taxon>
        <taxon>Chaenocephalus</taxon>
    </lineage>
</organism>
<name>A0ACB9VWZ0_CHAAC</name>
<accession>A0ACB9VWZ0</accession>
<reference evidence="1" key="1">
    <citation type="submission" date="2022-05" db="EMBL/GenBank/DDBJ databases">
        <title>Chromosome-level genome of Chaenocephalus aceratus.</title>
        <authorList>
            <person name="Park H."/>
        </authorList>
    </citation>
    <scope>NUCLEOTIDE SEQUENCE</scope>
    <source>
        <strain evidence="1">KU_202001</strain>
    </source>
</reference>
<dbReference type="Proteomes" id="UP001057452">
    <property type="component" value="Chromosome 15"/>
</dbReference>
<evidence type="ECO:0000313" key="1">
    <source>
        <dbReference type="EMBL" id="KAI4804242.1"/>
    </source>
</evidence>
<dbReference type="EMBL" id="CM043799">
    <property type="protein sequence ID" value="KAI4804242.1"/>
    <property type="molecule type" value="Genomic_DNA"/>
</dbReference>
<gene>
    <name evidence="1" type="ORF">KUCAC02_025876</name>
</gene>
<protein>
    <submittedName>
        <fullName evidence="1">Uncharacterized protein</fullName>
    </submittedName>
</protein>
<evidence type="ECO:0000313" key="2">
    <source>
        <dbReference type="Proteomes" id="UP001057452"/>
    </source>
</evidence>
<keyword evidence="2" id="KW-1185">Reference proteome</keyword>